<organism evidence="2 3">
    <name type="scientific">Microlunatus kandeliicorticis</name>
    <dbReference type="NCBI Taxonomy" id="1759536"/>
    <lineage>
        <taxon>Bacteria</taxon>
        <taxon>Bacillati</taxon>
        <taxon>Actinomycetota</taxon>
        <taxon>Actinomycetes</taxon>
        <taxon>Propionibacteriales</taxon>
        <taxon>Propionibacteriaceae</taxon>
        <taxon>Microlunatus</taxon>
    </lineage>
</organism>
<protein>
    <submittedName>
        <fullName evidence="2">Uncharacterized protein involved in exopolysaccharide biosynthesis</fullName>
    </submittedName>
</protein>
<evidence type="ECO:0000313" key="2">
    <source>
        <dbReference type="EMBL" id="MBA8793618.1"/>
    </source>
</evidence>
<comment type="caution">
    <text evidence="2">The sequence shown here is derived from an EMBL/GenBank/DDBJ whole genome shotgun (WGS) entry which is preliminary data.</text>
</comment>
<reference evidence="2 3" key="1">
    <citation type="submission" date="2020-07" db="EMBL/GenBank/DDBJ databases">
        <title>Sequencing the genomes of 1000 actinobacteria strains.</title>
        <authorList>
            <person name="Klenk H.-P."/>
        </authorList>
    </citation>
    <scope>NUCLEOTIDE SEQUENCE [LARGE SCALE GENOMIC DNA]</scope>
    <source>
        <strain evidence="2 3">DSM 100723</strain>
    </source>
</reference>
<accession>A0A7W3P560</accession>
<dbReference type="Proteomes" id="UP000523079">
    <property type="component" value="Unassembled WGS sequence"/>
</dbReference>
<feature type="transmembrane region" description="Helical" evidence="1">
    <location>
        <begin position="15"/>
        <end position="36"/>
    </location>
</feature>
<evidence type="ECO:0000313" key="3">
    <source>
        <dbReference type="Proteomes" id="UP000523079"/>
    </source>
</evidence>
<sequence>MARQSFPPAPRRARWAAWLVLGVLAGLLLGFAAGLAKPRPRADR</sequence>
<name>A0A7W3P560_9ACTN</name>
<gene>
    <name evidence="2" type="ORF">FHX74_001223</name>
</gene>
<dbReference type="AlphaFoldDB" id="A0A7W3P560"/>
<dbReference type="EMBL" id="JACGWT010000002">
    <property type="protein sequence ID" value="MBA8793618.1"/>
    <property type="molecule type" value="Genomic_DNA"/>
</dbReference>
<keyword evidence="1" id="KW-0472">Membrane</keyword>
<keyword evidence="3" id="KW-1185">Reference proteome</keyword>
<keyword evidence="1" id="KW-0812">Transmembrane</keyword>
<proteinExistence type="predicted"/>
<evidence type="ECO:0000256" key="1">
    <source>
        <dbReference type="SAM" id="Phobius"/>
    </source>
</evidence>
<dbReference type="RefSeq" id="WP_268925924.1">
    <property type="nucleotide sequence ID" value="NZ_JACGWT010000002.1"/>
</dbReference>
<keyword evidence="1" id="KW-1133">Transmembrane helix</keyword>